<proteinExistence type="predicted"/>
<evidence type="ECO:0000313" key="2">
    <source>
        <dbReference type="EMBL" id="GEU65486.1"/>
    </source>
</evidence>
<dbReference type="AlphaFoldDB" id="A0A6L2LUN1"/>
<evidence type="ECO:0000256" key="1">
    <source>
        <dbReference type="SAM" id="MobiDB-lite"/>
    </source>
</evidence>
<comment type="caution">
    <text evidence="2">The sequence shown here is derived from an EMBL/GenBank/DDBJ whole genome shotgun (WGS) entry which is preliminary data.</text>
</comment>
<accession>A0A6L2LUN1</accession>
<reference evidence="2" key="1">
    <citation type="journal article" date="2019" name="Sci. Rep.">
        <title>Draft genome of Tanacetum cinerariifolium, the natural source of mosquito coil.</title>
        <authorList>
            <person name="Yamashiro T."/>
            <person name="Shiraishi A."/>
            <person name="Satake H."/>
            <person name="Nakayama K."/>
        </authorList>
    </citation>
    <scope>NUCLEOTIDE SEQUENCE</scope>
</reference>
<organism evidence="2">
    <name type="scientific">Tanacetum cinerariifolium</name>
    <name type="common">Dalmatian daisy</name>
    <name type="synonym">Chrysanthemum cinerariifolium</name>
    <dbReference type="NCBI Taxonomy" id="118510"/>
    <lineage>
        <taxon>Eukaryota</taxon>
        <taxon>Viridiplantae</taxon>
        <taxon>Streptophyta</taxon>
        <taxon>Embryophyta</taxon>
        <taxon>Tracheophyta</taxon>
        <taxon>Spermatophyta</taxon>
        <taxon>Magnoliopsida</taxon>
        <taxon>eudicotyledons</taxon>
        <taxon>Gunneridae</taxon>
        <taxon>Pentapetalae</taxon>
        <taxon>asterids</taxon>
        <taxon>campanulids</taxon>
        <taxon>Asterales</taxon>
        <taxon>Asteraceae</taxon>
        <taxon>Asteroideae</taxon>
        <taxon>Anthemideae</taxon>
        <taxon>Anthemidinae</taxon>
        <taxon>Tanacetum</taxon>
    </lineage>
</organism>
<dbReference type="PANTHER" id="PTHR36747">
    <property type="entry name" value="HYDROXYPROLINE-RICH GLYCOPROTEIN FAMILY PROTEIN"/>
    <property type="match status" value="1"/>
</dbReference>
<sequence length="134" mass="14399">MDHKSPSTPSQQTPPPLSTNSTSSSVKIAAPDRLTVPKAFKYPEMYKSPTDQIMSPVSKGLLARTNSKKAFGLLPPSVNGIQPHKLQASKLQDLGLLARTNSKKAFGLLPPSVNGIQPHKLQASKFQDLGALRT</sequence>
<feature type="region of interest" description="Disordered" evidence="1">
    <location>
        <begin position="1"/>
        <end position="30"/>
    </location>
</feature>
<protein>
    <submittedName>
        <fullName evidence="2">Uncharacterized protein</fullName>
    </submittedName>
</protein>
<feature type="compositionally biased region" description="Low complexity" evidence="1">
    <location>
        <begin position="1"/>
        <end position="11"/>
    </location>
</feature>
<name>A0A6L2LUN1_TANCI</name>
<dbReference type="EMBL" id="BKCJ010005210">
    <property type="protein sequence ID" value="GEU65486.1"/>
    <property type="molecule type" value="Genomic_DNA"/>
</dbReference>
<gene>
    <name evidence="2" type="ORF">Tci_037464</name>
</gene>
<dbReference type="PANTHER" id="PTHR36747:SF1">
    <property type="entry name" value="HYDROXYPROLINE-RICH GLYCOPROTEIN FAMILY PROTEIN"/>
    <property type="match status" value="1"/>
</dbReference>